<gene>
    <name evidence="2" type="ORF">BN980_GECA05s01132g</name>
</gene>
<keyword evidence="3" id="KW-1185">Reference proteome</keyword>
<evidence type="ECO:0000256" key="1">
    <source>
        <dbReference type="SAM" id="MobiDB-lite"/>
    </source>
</evidence>
<feature type="compositionally biased region" description="Basic and acidic residues" evidence="1">
    <location>
        <begin position="134"/>
        <end position="148"/>
    </location>
</feature>
<dbReference type="EMBL" id="CCBN010000005">
    <property type="protein sequence ID" value="CDO53397.1"/>
    <property type="molecule type" value="Genomic_DNA"/>
</dbReference>
<name>A0A0J9X8C0_GEOCN</name>
<evidence type="ECO:0000313" key="3">
    <source>
        <dbReference type="Proteomes" id="UP000242525"/>
    </source>
</evidence>
<dbReference type="OrthoDB" id="4091560at2759"/>
<accession>A0A0J9X8C0</accession>
<comment type="caution">
    <text evidence="2">The sequence shown here is derived from an EMBL/GenBank/DDBJ whole genome shotgun (WGS) entry which is preliminary data.</text>
</comment>
<feature type="compositionally biased region" description="Low complexity" evidence="1">
    <location>
        <begin position="26"/>
        <end position="40"/>
    </location>
</feature>
<proteinExistence type="predicted"/>
<sequence>MLESTGVAFEKQDLAKPENQTFTPTSASSDDSLDSLFGSDMDIDEDPNDINAIQPLDLKDLPLANSHIMAEFDLDALFEENDQDKPSTSSSSQRDDHQSTPPDFFSLHLPQLPSTPQDLTPPGDCDLDTLLLADMKKRSLEDGRDTTGQHKKSKYTSSPKESQFHFPQAPATLTPPLETLTPDSSTVPSPSASSLDISLSIMNTTKSLSLAQINRAINNVKSRMVSSHELVTSYKDLKQKSASCNAQMQTCSADLKNANKWRFILADENARLRSKITLITKEKEQLKSVIKKLHSDTNGLRKNEILRNEIVEKNVEIARLRKRCGEI</sequence>
<reference evidence="2" key="1">
    <citation type="submission" date="2014-03" db="EMBL/GenBank/DDBJ databases">
        <authorList>
            <person name="Casaregola S."/>
        </authorList>
    </citation>
    <scope>NUCLEOTIDE SEQUENCE [LARGE SCALE GENOMIC DNA]</scope>
    <source>
        <strain evidence="2">CLIB 918</strain>
    </source>
</reference>
<feature type="region of interest" description="Disordered" evidence="1">
    <location>
        <begin position="77"/>
        <end position="194"/>
    </location>
</feature>
<dbReference type="AlphaFoldDB" id="A0A0J9X8C0"/>
<protein>
    <submittedName>
        <fullName evidence="2">Uncharacterized protein</fullName>
    </submittedName>
</protein>
<feature type="compositionally biased region" description="Low complexity" evidence="1">
    <location>
        <begin position="169"/>
        <end position="194"/>
    </location>
</feature>
<evidence type="ECO:0000313" key="2">
    <source>
        <dbReference type="EMBL" id="CDO53397.1"/>
    </source>
</evidence>
<organism evidence="2 3">
    <name type="scientific">Geotrichum candidum</name>
    <name type="common">Oospora lactis</name>
    <name type="synonym">Dipodascus geotrichum</name>
    <dbReference type="NCBI Taxonomy" id="1173061"/>
    <lineage>
        <taxon>Eukaryota</taxon>
        <taxon>Fungi</taxon>
        <taxon>Dikarya</taxon>
        <taxon>Ascomycota</taxon>
        <taxon>Saccharomycotina</taxon>
        <taxon>Dipodascomycetes</taxon>
        <taxon>Dipodascales</taxon>
        <taxon>Dipodascaceae</taxon>
        <taxon>Geotrichum</taxon>
    </lineage>
</organism>
<feature type="region of interest" description="Disordered" evidence="1">
    <location>
        <begin position="1"/>
        <end position="48"/>
    </location>
</feature>
<dbReference type="Proteomes" id="UP000242525">
    <property type="component" value="Unassembled WGS sequence"/>
</dbReference>